<keyword evidence="1 3" id="KW-0430">Lectin</keyword>
<protein>
    <submittedName>
        <fullName evidence="3">C-type lectin domain family 4 member e-like</fullName>
    </submittedName>
</protein>
<dbReference type="InterPro" id="IPR033989">
    <property type="entry name" value="CD209-like_CTLD"/>
</dbReference>
<proteinExistence type="predicted"/>
<accession>A0A2I0TYJ6</accession>
<dbReference type="SUPFAM" id="SSF56436">
    <property type="entry name" value="C-type lectin-like"/>
    <property type="match status" value="1"/>
</dbReference>
<organism evidence="3 4">
    <name type="scientific">Limosa lapponica baueri</name>
    <dbReference type="NCBI Taxonomy" id="1758121"/>
    <lineage>
        <taxon>Eukaryota</taxon>
        <taxon>Metazoa</taxon>
        <taxon>Chordata</taxon>
        <taxon>Craniata</taxon>
        <taxon>Vertebrata</taxon>
        <taxon>Euteleostomi</taxon>
        <taxon>Archelosauria</taxon>
        <taxon>Archosauria</taxon>
        <taxon>Dinosauria</taxon>
        <taxon>Saurischia</taxon>
        <taxon>Theropoda</taxon>
        <taxon>Coelurosauria</taxon>
        <taxon>Aves</taxon>
        <taxon>Neognathae</taxon>
        <taxon>Neoaves</taxon>
        <taxon>Charadriiformes</taxon>
        <taxon>Scolopacidae</taxon>
        <taxon>Limosa</taxon>
    </lineage>
</organism>
<dbReference type="AlphaFoldDB" id="A0A2I0TYJ6"/>
<dbReference type="Proteomes" id="UP000233556">
    <property type="component" value="Unassembled WGS sequence"/>
</dbReference>
<dbReference type="CDD" id="cd03590">
    <property type="entry name" value="CLECT_DC-SIGN_like"/>
    <property type="match status" value="1"/>
</dbReference>
<keyword evidence="4" id="KW-1185">Reference proteome</keyword>
<dbReference type="PROSITE" id="PS50041">
    <property type="entry name" value="C_TYPE_LECTIN_2"/>
    <property type="match status" value="1"/>
</dbReference>
<dbReference type="GO" id="GO:0030246">
    <property type="term" value="F:carbohydrate binding"/>
    <property type="evidence" value="ECO:0007669"/>
    <property type="project" value="UniProtKB-KW"/>
</dbReference>
<dbReference type="SMART" id="SM00034">
    <property type="entry name" value="CLECT"/>
    <property type="match status" value="1"/>
</dbReference>
<evidence type="ECO:0000256" key="1">
    <source>
        <dbReference type="ARBA" id="ARBA00022734"/>
    </source>
</evidence>
<dbReference type="InterPro" id="IPR050111">
    <property type="entry name" value="C-type_lectin/snaclec_domain"/>
</dbReference>
<evidence type="ECO:0000313" key="3">
    <source>
        <dbReference type="EMBL" id="PKU38886.1"/>
    </source>
</evidence>
<dbReference type="EMBL" id="KZ506625">
    <property type="protein sequence ID" value="PKU38886.1"/>
    <property type="molecule type" value="Genomic_DNA"/>
</dbReference>
<sequence length="264" mass="29970">MGGGGTDEERCAAVPHADKEELVGDVKFGGSLGCSDHEMVEIRILCGRSTGSLYSALVRPHLEYCVWFWAPQFKKDKESPEEGYKYVVFLHGSYGQPKTLLQNATEWYCIPNISAGKKEGCMYCPKGWKHFQEKCYYLSADKMSWTESVQNCTGMGSQLVVINSEEEQEFLFNLAKEASTNAYETKYYIGLAASENGQWKWVDQTPYKKAATFWKPGEPNLLFAEKCAAIHVKGKRDPNTYSNWNNILCFTNCYRICELPVKFV</sequence>
<evidence type="ECO:0000313" key="4">
    <source>
        <dbReference type="Proteomes" id="UP000233556"/>
    </source>
</evidence>
<name>A0A2I0TYJ6_LIMLA</name>
<dbReference type="Pfam" id="PF00059">
    <property type="entry name" value="Lectin_C"/>
    <property type="match status" value="1"/>
</dbReference>
<dbReference type="InterPro" id="IPR016187">
    <property type="entry name" value="CTDL_fold"/>
</dbReference>
<dbReference type="InterPro" id="IPR016186">
    <property type="entry name" value="C-type_lectin-like/link_sf"/>
</dbReference>
<evidence type="ECO:0000259" key="2">
    <source>
        <dbReference type="PROSITE" id="PS50041"/>
    </source>
</evidence>
<reference evidence="4" key="1">
    <citation type="submission" date="2017-11" db="EMBL/GenBank/DDBJ databases">
        <authorList>
            <person name="Lima N.C."/>
            <person name="Parody-Merino A.M."/>
            <person name="Battley P.F."/>
            <person name="Fidler A.E."/>
            <person name="Prosdocimi F."/>
        </authorList>
    </citation>
    <scope>NUCLEOTIDE SEQUENCE [LARGE SCALE GENOMIC DNA]</scope>
</reference>
<dbReference type="Gene3D" id="3.10.100.10">
    <property type="entry name" value="Mannose-Binding Protein A, subunit A"/>
    <property type="match status" value="1"/>
</dbReference>
<gene>
    <name evidence="3" type="ORF">llap_10810</name>
</gene>
<feature type="domain" description="C-type lectin" evidence="2">
    <location>
        <begin position="131"/>
        <end position="258"/>
    </location>
</feature>
<dbReference type="InterPro" id="IPR001304">
    <property type="entry name" value="C-type_lectin-like"/>
</dbReference>
<dbReference type="PANTHER" id="PTHR22803">
    <property type="entry name" value="MANNOSE, PHOSPHOLIPASE, LECTIN RECEPTOR RELATED"/>
    <property type="match status" value="1"/>
</dbReference>
<reference evidence="4" key="2">
    <citation type="submission" date="2017-12" db="EMBL/GenBank/DDBJ databases">
        <title>Genome sequence of the Bar-tailed Godwit (Limosa lapponica baueri).</title>
        <authorList>
            <person name="Lima N.C.B."/>
            <person name="Parody-Merino A.M."/>
            <person name="Battley P.F."/>
            <person name="Fidler A.E."/>
            <person name="Prosdocimi F."/>
        </authorList>
    </citation>
    <scope>NUCLEOTIDE SEQUENCE [LARGE SCALE GENOMIC DNA]</scope>
</reference>
<dbReference type="OrthoDB" id="6337382at2759"/>